<dbReference type="EMBL" id="FQUM01000005">
    <property type="protein sequence ID" value="SHF38755.1"/>
    <property type="molecule type" value="Genomic_DNA"/>
</dbReference>
<dbReference type="Pfam" id="PF00501">
    <property type="entry name" value="AMP-binding"/>
    <property type="match status" value="1"/>
</dbReference>
<reference evidence="2 3" key="1">
    <citation type="submission" date="2016-11" db="EMBL/GenBank/DDBJ databases">
        <authorList>
            <person name="Jaros S."/>
            <person name="Januszkiewicz K."/>
            <person name="Wedrychowicz H."/>
        </authorList>
    </citation>
    <scope>NUCLEOTIDE SEQUENCE [LARGE SCALE GENOMIC DNA]</scope>
    <source>
        <strain evidence="2 3">DSM 26910</strain>
    </source>
</reference>
<dbReference type="PANTHER" id="PTHR45527">
    <property type="entry name" value="NONRIBOSOMAL PEPTIDE SYNTHETASE"/>
    <property type="match status" value="1"/>
</dbReference>
<dbReference type="Proteomes" id="UP000184164">
    <property type="component" value="Unassembled WGS sequence"/>
</dbReference>
<keyword evidence="3" id="KW-1185">Reference proteome</keyword>
<evidence type="ECO:0000259" key="1">
    <source>
        <dbReference type="Pfam" id="PF00501"/>
    </source>
</evidence>
<dbReference type="PANTHER" id="PTHR45527:SF1">
    <property type="entry name" value="FATTY ACID SYNTHASE"/>
    <property type="match status" value="1"/>
</dbReference>
<dbReference type="Gene3D" id="3.30.300.30">
    <property type="match status" value="1"/>
</dbReference>
<dbReference type="InterPro" id="IPR042099">
    <property type="entry name" value="ANL_N_sf"/>
</dbReference>
<dbReference type="RefSeq" id="WP_073001784.1">
    <property type="nucleotide sequence ID" value="NZ_FQUM01000005.1"/>
</dbReference>
<dbReference type="STRING" id="1484053.SAMN05444274_10526"/>
<dbReference type="InterPro" id="IPR045851">
    <property type="entry name" value="AMP-bd_C_sf"/>
</dbReference>
<dbReference type="GO" id="GO:0043041">
    <property type="term" value="P:amino acid activation for nonribosomal peptide biosynthetic process"/>
    <property type="evidence" value="ECO:0007669"/>
    <property type="project" value="TreeGrafter"/>
</dbReference>
<dbReference type="PROSITE" id="PS00455">
    <property type="entry name" value="AMP_BINDING"/>
    <property type="match status" value="1"/>
</dbReference>
<accession>A0A1M5B8J0</accession>
<evidence type="ECO:0000313" key="3">
    <source>
        <dbReference type="Proteomes" id="UP000184164"/>
    </source>
</evidence>
<dbReference type="SUPFAM" id="SSF56801">
    <property type="entry name" value="Acetyl-CoA synthetase-like"/>
    <property type="match status" value="1"/>
</dbReference>
<dbReference type="InterPro" id="IPR020845">
    <property type="entry name" value="AMP-binding_CS"/>
</dbReference>
<protein>
    <submittedName>
        <fullName evidence="2">Amino acid adenylation domain-containing protein</fullName>
    </submittedName>
</protein>
<dbReference type="GO" id="GO:0031177">
    <property type="term" value="F:phosphopantetheine binding"/>
    <property type="evidence" value="ECO:0007669"/>
    <property type="project" value="TreeGrafter"/>
</dbReference>
<dbReference type="OrthoDB" id="4317020at2"/>
<dbReference type="InterPro" id="IPR000873">
    <property type="entry name" value="AMP-dep_synth/lig_dom"/>
</dbReference>
<evidence type="ECO:0000313" key="2">
    <source>
        <dbReference type="EMBL" id="SHF38755.1"/>
    </source>
</evidence>
<feature type="domain" description="AMP-dependent synthetase/ligase" evidence="1">
    <location>
        <begin position="9"/>
        <end position="352"/>
    </location>
</feature>
<gene>
    <name evidence="2" type="ORF">SAMN05444274_10526</name>
</gene>
<sequence length="496" mass="55525">MNLIQKYFEAFNRFGNNEAFSLNDEIYTYREFLLLVQGSRKALESQPGYEPQTPVGVLCNERVETYAAVFAIWFSGGIFVPLDADAPKMLNEELVKKHQIKYLFYASENADSFSFDNAKIICNREVSVKETAPLFQWQESHTVYVLNTSGSTGVPKSVPITLKNLSAFIDGFVEKFPELSASDKFLQTYELTADASFTGYLVPFLLGATVYSVPHSNFKPFAVAKILSAKPITWVKATPTLLACLRPFFSSLHLPGLKHFHFGGEALPADLINEWRSHVPNAEISNGYGPTETTITSTIFKCLPGRVLKEKNNVVSIGKPFKNVRIHIQKIDGEDGVGELYIGGAQMMEGYWFAEEQPFKILETDGEQQRFYPTGDKVTIDADGDLYFMGRLNDQVKINGYRVDLVEIENGVRKVVPVGGNVAAIAAEKSPGMKQLVVFVENFKGDEKEIMEKMALFFPKFKIPEKIVGIPVFPVNRSGKTDKKKLAADFYLNSKQ</sequence>
<proteinExistence type="predicted"/>
<name>A0A1M5B8J0_9BACT</name>
<dbReference type="AlphaFoldDB" id="A0A1M5B8J0"/>
<organism evidence="2 3">
    <name type="scientific">Mariniphaga anaerophila</name>
    <dbReference type="NCBI Taxonomy" id="1484053"/>
    <lineage>
        <taxon>Bacteria</taxon>
        <taxon>Pseudomonadati</taxon>
        <taxon>Bacteroidota</taxon>
        <taxon>Bacteroidia</taxon>
        <taxon>Marinilabiliales</taxon>
        <taxon>Prolixibacteraceae</taxon>
        <taxon>Mariniphaga</taxon>
    </lineage>
</organism>
<dbReference type="GO" id="GO:0005737">
    <property type="term" value="C:cytoplasm"/>
    <property type="evidence" value="ECO:0007669"/>
    <property type="project" value="TreeGrafter"/>
</dbReference>
<dbReference type="GO" id="GO:0044550">
    <property type="term" value="P:secondary metabolite biosynthetic process"/>
    <property type="evidence" value="ECO:0007669"/>
    <property type="project" value="TreeGrafter"/>
</dbReference>
<dbReference type="Gene3D" id="3.40.50.12780">
    <property type="entry name" value="N-terminal domain of ligase-like"/>
    <property type="match status" value="1"/>
</dbReference>